<protein>
    <submittedName>
        <fullName evidence="1">Uncharacterized protein</fullName>
    </submittedName>
</protein>
<feature type="non-terminal residue" evidence="1">
    <location>
        <position position="69"/>
    </location>
</feature>
<evidence type="ECO:0000313" key="1">
    <source>
        <dbReference type="EMBL" id="SVC91157.1"/>
    </source>
</evidence>
<dbReference type="AlphaFoldDB" id="A0A382R1Q0"/>
<organism evidence="1">
    <name type="scientific">marine metagenome</name>
    <dbReference type="NCBI Taxonomy" id="408172"/>
    <lineage>
        <taxon>unclassified sequences</taxon>
        <taxon>metagenomes</taxon>
        <taxon>ecological metagenomes</taxon>
    </lineage>
</organism>
<dbReference type="EMBL" id="UINC01118194">
    <property type="protein sequence ID" value="SVC91157.1"/>
    <property type="molecule type" value="Genomic_DNA"/>
</dbReference>
<name>A0A382R1Q0_9ZZZZ</name>
<proteinExistence type="predicted"/>
<reference evidence="1" key="1">
    <citation type="submission" date="2018-05" db="EMBL/GenBank/DDBJ databases">
        <authorList>
            <person name="Lanie J.A."/>
            <person name="Ng W.-L."/>
            <person name="Kazmierczak K.M."/>
            <person name="Andrzejewski T.M."/>
            <person name="Davidsen T.M."/>
            <person name="Wayne K.J."/>
            <person name="Tettelin H."/>
            <person name="Glass J.I."/>
            <person name="Rusch D."/>
            <person name="Podicherti R."/>
            <person name="Tsui H.-C.T."/>
            <person name="Winkler M.E."/>
        </authorList>
    </citation>
    <scope>NUCLEOTIDE SEQUENCE</scope>
</reference>
<accession>A0A382R1Q0</accession>
<feature type="non-terminal residue" evidence="1">
    <location>
        <position position="1"/>
    </location>
</feature>
<gene>
    <name evidence="1" type="ORF">METZ01_LOCUS344011</name>
</gene>
<sequence length="69" mass="8207">QGCHRRIVHRFRYHLAWIGWFDCRANDRHVPQKTGVPDSRRMQRVLPILRSLKTSSRKGWGCPRQGRAL</sequence>